<organism evidence="1 2">
    <name type="scientific">Nelumbo nucifera</name>
    <name type="common">Sacred lotus</name>
    <dbReference type="NCBI Taxonomy" id="4432"/>
    <lineage>
        <taxon>Eukaryota</taxon>
        <taxon>Viridiplantae</taxon>
        <taxon>Streptophyta</taxon>
        <taxon>Embryophyta</taxon>
        <taxon>Tracheophyta</taxon>
        <taxon>Spermatophyta</taxon>
        <taxon>Magnoliopsida</taxon>
        <taxon>Proteales</taxon>
        <taxon>Nelumbonaceae</taxon>
        <taxon>Nelumbo</taxon>
    </lineage>
</organism>
<sequence>MEIGNASVLLLHYILQFDIGTPPSRLLVYGYRLKKKVKLFIAYGWNYHSSDH</sequence>
<accession>A0A822XRQ5</accession>
<dbReference type="Proteomes" id="UP000607653">
    <property type="component" value="Unassembled WGS sequence"/>
</dbReference>
<evidence type="ECO:0000313" key="2">
    <source>
        <dbReference type="Proteomes" id="UP000607653"/>
    </source>
</evidence>
<dbReference type="AlphaFoldDB" id="A0A822XRQ5"/>
<comment type="caution">
    <text evidence="1">The sequence shown here is derived from an EMBL/GenBank/DDBJ whole genome shotgun (WGS) entry which is preliminary data.</text>
</comment>
<gene>
    <name evidence="1" type="ORF">HUJ06_023242</name>
</gene>
<protein>
    <submittedName>
        <fullName evidence="1">Uncharacterized protein</fullName>
    </submittedName>
</protein>
<reference evidence="1 2" key="1">
    <citation type="journal article" date="2020" name="Mol. Biol. Evol.">
        <title>Distinct Expression and Methylation Patterns for Genes with Different Fates following a Single Whole-Genome Duplication in Flowering Plants.</title>
        <authorList>
            <person name="Shi T."/>
            <person name="Rahmani R.S."/>
            <person name="Gugger P.F."/>
            <person name="Wang M."/>
            <person name="Li H."/>
            <person name="Zhang Y."/>
            <person name="Li Z."/>
            <person name="Wang Q."/>
            <person name="Van de Peer Y."/>
            <person name="Marchal K."/>
            <person name="Chen J."/>
        </authorList>
    </citation>
    <scope>NUCLEOTIDE SEQUENCE [LARGE SCALE GENOMIC DNA]</scope>
    <source>
        <tissue evidence="1">Leaf</tissue>
    </source>
</reference>
<name>A0A822XRQ5_NELNU</name>
<evidence type="ECO:0000313" key="1">
    <source>
        <dbReference type="EMBL" id="DAD21779.1"/>
    </source>
</evidence>
<dbReference type="EMBL" id="DUZY01000001">
    <property type="protein sequence ID" value="DAD21779.1"/>
    <property type="molecule type" value="Genomic_DNA"/>
</dbReference>
<proteinExistence type="predicted"/>
<keyword evidence="2" id="KW-1185">Reference proteome</keyword>